<dbReference type="PIRSF" id="PIRSF000105">
    <property type="entry name" value="HCDH"/>
    <property type="match status" value="1"/>
</dbReference>
<dbReference type="InterPro" id="IPR006176">
    <property type="entry name" value="3-OHacyl-CoA_DH_NAD-bd"/>
</dbReference>
<dbReference type="Proteomes" id="UP001597417">
    <property type="component" value="Unassembled WGS sequence"/>
</dbReference>
<dbReference type="NCBIfam" id="NF006143">
    <property type="entry name" value="PRK08293.1"/>
    <property type="match status" value="1"/>
</dbReference>
<evidence type="ECO:0000259" key="9">
    <source>
        <dbReference type="Pfam" id="PF02737"/>
    </source>
</evidence>
<dbReference type="RefSeq" id="WP_378263395.1">
    <property type="nucleotide sequence ID" value="NZ_JBHUKR010000006.1"/>
</dbReference>
<evidence type="ECO:0000256" key="2">
    <source>
        <dbReference type="ARBA" id="ARBA00005086"/>
    </source>
</evidence>
<proteinExistence type="predicted"/>
<comment type="catalytic activity">
    <reaction evidence="7">
        <text>a (3S)-3-hydroxyacyl-CoA + NAD(+) = a 3-oxoacyl-CoA + NADH + H(+)</text>
        <dbReference type="Rhea" id="RHEA:22432"/>
        <dbReference type="ChEBI" id="CHEBI:15378"/>
        <dbReference type="ChEBI" id="CHEBI:57318"/>
        <dbReference type="ChEBI" id="CHEBI:57540"/>
        <dbReference type="ChEBI" id="CHEBI:57945"/>
        <dbReference type="ChEBI" id="CHEBI:90726"/>
        <dbReference type="EC" id="1.1.1.35"/>
    </reaction>
</comment>
<keyword evidence="6" id="KW-0443">Lipid metabolism</keyword>
<sequence>MPEIRHVTVLGAGVLGTQIAYHTAYMGLAVTVYDISPKALTASESRMHTLEEFYKADGVEGADRGLAEQAFTRLTFTTDLASAAAEADLVIEAVPEDLDVKRQVFGELMRVAPEHTIFATNSSTLLPSDIKDFTGRPDRFLAIHYANLIWKMNVAEIMGTPDTDPDVFAAAVAFATATGMVPIELHKEQAGYILNSLLVPLLFAAGRLWVNGVATPETIDVAWRIASRGPFGPFQTLDVIGLTTAYHVAAGAPDPDVQAFAAALKEQYIDKGKLGTTTGEGFYTY</sequence>
<feature type="domain" description="3-hydroxyacyl-CoA dehydrogenase NAD binding" evidence="9">
    <location>
        <begin position="6"/>
        <end position="187"/>
    </location>
</feature>
<dbReference type="SUPFAM" id="SSF48179">
    <property type="entry name" value="6-phosphogluconate dehydrogenase C-terminal domain-like"/>
    <property type="match status" value="1"/>
</dbReference>
<evidence type="ECO:0000256" key="4">
    <source>
        <dbReference type="ARBA" id="ARBA00023002"/>
    </source>
</evidence>
<evidence type="ECO:0000256" key="6">
    <source>
        <dbReference type="ARBA" id="ARBA00023098"/>
    </source>
</evidence>
<gene>
    <name evidence="10" type="ORF">ACFSXZ_09305</name>
</gene>
<evidence type="ECO:0000313" key="10">
    <source>
        <dbReference type="EMBL" id="MFD2416529.1"/>
    </source>
</evidence>
<dbReference type="EMBL" id="JBHUKR010000006">
    <property type="protein sequence ID" value="MFD2416529.1"/>
    <property type="molecule type" value="Genomic_DNA"/>
</dbReference>
<comment type="caution">
    <text evidence="10">The sequence shown here is derived from an EMBL/GenBank/DDBJ whole genome shotgun (WGS) entry which is preliminary data.</text>
</comment>
<comment type="pathway">
    <text evidence="2">Lipid metabolism; butanoate metabolism.</text>
</comment>
<dbReference type="GO" id="GO:0003857">
    <property type="term" value="F:(3S)-3-hydroxyacyl-CoA dehydrogenase (NAD+) activity"/>
    <property type="evidence" value="ECO:0007669"/>
    <property type="project" value="UniProtKB-EC"/>
</dbReference>
<dbReference type="Gene3D" id="1.10.1040.10">
    <property type="entry name" value="N-(1-d-carboxylethyl)-l-norvaline Dehydrogenase, domain 2"/>
    <property type="match status" value="1"/>
</dbReference>
<dbReference type="InterPro" id="IPR013328">
    <property type="entry name" value="6PGD_dom2"/>
</dbReference>
<keyword evidence="4 10" id="KW-0560">Oxidoreductase</keyword>
<dbReference type="PANTHER" id="PTHR43561">
    <property type="match status" value="1"/>
</dbReference>
<keyword evidence="5" id="KW-0520">NAD</keyword>
<dbReference type="InterPro" id="IPR022694">
    <property type="entry name" value="3-OHacyl-CoA_DH"/>
</dbReference>
<evidence type="ECO:0000256" key="5">
    <source>
        <dbReference type="ARBA" id="ARBA00023027"/>
    </source>
</evidence>
<keyword evidence="11" id="KW-1185">Reference proteome</keyword>
<feature type="domain" description="3-hydroxyacyl-CoA dehydrogenase C-terminal" evidence="8">
    <location>
        <begin position="191"/>
        <end position="285"/>
    </location>
</feature>
<dbReference type="Gene3D" id="3.40.50.720">
    <property type="entry name" value="NAD(P)-binding Rossmann-like Domain"/>
    <property type="match status" value="1"/>
</dbReference>
<dbReference type="PANTHER" id="PTHR43561:SF3">
    <property type="entry name" value="HYDROXYACYL-COENZYME A DEHYDROGENASE, MITOCHONDRIAL"/>
    <property type="match status" value="1"/>
</dbReference>
<dbReference type="Pfam" id="PF00725">
    <property type="entry name" value="3HCDH"/>
    <property type="match status" value="1"/>
</dbReference>
<dbReference type="InterPro" id="IPR036291">
    <property type="entry name" value="NAD(P)-bd_dom_sf"/>
</dbReference>
<name>A0ABW5FNB2_9PSEU</name>
<dbReference type="InterPro" id="IPR006108">
    <property type="entry name" value="3HC_DH_C"/>
</dbReference>
<dbReference type="InterPro" id="IPR052242">
    <property type="entry name" value="Mito_3-hydroxyacyl-CoA_DH"/>
</dbReference>
<protein>
    <submittedName>
        <fullName evidence="10">3-hydroxyacyl-CoA dehydrogenase</fullName>
        <ecNumber evidence="10">1.1.1.35</ecNumber>
    </submittedName>
</protein>
<organism evidence="10 11">
    <name type="scientific">Amycolatopsis pigmentata</name>
    <dbReference type="NCBI Taxonomy" id="450801"/>
    <lineage>
        <taxon>Bacteria</taxon>
        <taxon>Bacillati</taxon>
        <taxon>Actinomycetota</taxon>
        <taxon>Actinomycetes</taxon>
        <taxon>Pseudonocardiales</taxon>
        <taxon>Pseudonocardiaceae</taxon>
        <taxon>Amycolatopsis</taxon>
    </lineage>
</organism>
<evidence type="ECO:0000313" key="11">
    <source>
        <dbReference type="Proteomes" id="UP001597417"/>
    </source>
</evidence>
<comment type="pathway">
    <text evidence="1">Lipid metabolism; fatty acid beta-oxidation.</text>
</comment>
<reference evidence="11" key="1">
    <citation type="journal article" date="2019" name="Int. J. Syst. Evol. Microbiol.">
        <title>The Global Catalogue of Microorganisms (GCM) 10K type strain sequencing project: providing services to taxonomists for standard genome sequencing and annotation.</title>
        <authorList>
            <consortium name="The Broad Institute Genomics Platform"/>
            <consortium name="The Broad Institute Genome Sequencing Center for Infectious Disease"/>
            <person name="Wu L."/>
            <person name="Ma J."/>
        </authorList>
    </citation>
    <scope>NUCLEOTIDE SEQUENCE [LARGE SCALE GENOMIC DNA]</scope>
    <source>
        <strain evidence="11">CGMCC 4.7645</strain>
    </source>
</reference>
<evidence type="ECO:0000256" key="3">
    <source>
        <dbReference type="ARBA" id="ARBA00022832"/>
    </source>
</evidence>
<evidence type="ECO:0000256" key="7">
    <source>
        <dbReference type="ARBA" id="ARBA00049556"/>
    </source>
</evidence>
<keyword evidence="3" id="KW-0276">Fatty acid metabolism</keyword>
<dbReference type="InterPro" id="IPR008927">
    <property type="entry name" value="6-PGluconate_DH-like_C_sf"/>
</dbReference>
<dbReference type="Pfam" id="PF02737">
    <property type="entry name" value="3HCDH_N"/>
    <property type="match status" value="1"/>
</dbReference>
<dbReference type="EC" id="1.1.1.35" evidence="10"/>
<accession>A0ABW5FNB2</accession>
<evidence type="ECO:0000259" key="8">
    <source>
        <dbReference type="Pfam" id="PF00725"/>
    </source>
</evidence>
<dbReference type="SUPFAM" id="SSF51735">
    <property type="entry name" value="NAD(P)-binding Rossmann-fold domains"/>
    <property type="match status" value="1"/>
</dbReference>
<evidence type="ECO:0000256" key="1">
    <source>
        <dbReference type="ARBA" id="ARBA00005005"/>
    </source>
</evidence>